<dbReference type="InterPro" id="IPR006734">
    <property type="entry name" value="PLATZ"/>
</dbReference>
<dbReference type="GO" id="GO:0008270">
    <property type="term" value="F:zinc ion binding"/>
    <property type="evidence" value="ECO:0007669"/>
    <property type="project" value="UniProtKB-KW"/>
</dbReference>
<dbReference type="Proteomes" id="UP000231279">
    <property type="component" value="Unassembled WGS sequence"/>
</dbReference>
<dbReference type="PANTHER" id="PTHR31065:SF9">
    <property type="entry name" value="TRANSCRIPTION FACTOR FAMILY PROTEIN, PUTATIVE-RELATED"/>
    <property type="match status" value="1"/>
</dbReference>
<organism evidence="3 4">
    <name type="scientific">Handroanthus impetiginosus</name>
    <dbReference type="NCBI Taxonomy" id="429701"/>
    <lineage>
        <taxon>Eukaryota</taxon>
        <taxon>Viridiplantae</taxon>
        <taxon>Streptophyta</taxon>
        <taxon>Embryophyta</taxon>
        <taxon>Tracheophyta</taxon>
        <taxon>Spermatophyta</taxon>
        <taxon>Magnoliopsida</taxon>
        <taxon>eudicotyledons</taxon>
        <taxon>Gunneridae</taxon>
        <taxon>Pentapetalae</taxon>
        <taxon>asterids</taxon>
        <taxon>lamiids</taxon>
        <taxon>Lamiales</taxon>
        <taxon>Bignoniaceae</taxon>
        <taxon>Crescentiina</taxon>
        <taxon>Tabebuia alliance</taxon>
        <taxon>Handroanthus</taxon>
    </lineage>
</organism>
<reference evidence="4" key="1">
    <citation type="journal article" date="2018" name="Gigascience">
        <title>Genome assembly of the Pink Ipe (Handroanthus impetiginosus, Bignoniaceae), a highly valued, ecologically keystone Neotropical timber forest tree.</title>
        <authorList>
            <person name="Silva-Junior O.B."/>
            <person name="Grattapaglia D."/>
            <person name="Novaes E."/>
            <person name="Collevatti R.G."/>
        </authorList>
    </citation>
    <scope>NUCLEOTIDE SEQUENCE [LARGE SCALE GENOMIC DNA]</scope>
    <source>
        <strain evidence="4">cv. UFG-1</strain>
    </source>
</reference>
<keyword evidence="1" id="KW-0862">Zinc</keyword>
<dbReference type="EMBL" id="NKXS01007371">
    <property type="protein sequence ID" value="PIM99774.1"/>
    <property type="molecule type" value="Genomic_DNA"/>
</dbReference>
<dbReference type="Pfam" id="PF00643">
    <property type="entry name" value="zf-B_box"/>
    <property type="match status" value="1"/>
</dbReference>
<dbReference type="SUPFAM" id="SSF57845">
    <property type="entry name" value="B-box zinc-binding domain"/>
    <property type="match status" value="1"/>
</dbReference>
<dbReference type="OrthoDB" id="890219at2759"/>
<name>A0A2G9G3Q7_9LAMI</name>
<keyword evidence="1" id="KW-0479">Metal-binding</keyword>
<evidence type="ECO:0000256" key="1">
    <source>
        <dbReference type="PROSITE-ProRule" id="PRU00024"/>
    </source>
</evidence>
<protein>
    <recommendedName>
        <fullName evidence="2">B box-type domain-containing protein</fullName>
    </recommendedName>
</protein>
<dbReference type="CDD" id="cd19756">
    <property type="entry name" value="Bbox2"/>
    <property type="match status" value="1"/>
</dbReference>
<dbReference type="STRING" id="429701.A0A2G9G3Q7"/>
<dbReference type="Pfam" id="PF04640">
    <property type="entry name" value="PLATZ"/>
    <property type="match status" value="1"/>
</dbReference>
<keyword evidence="1" id="KW-0863">Zinc-finger</keyword>
<comment type="caution">
    <text evidence="3">The sequence shown here is derived from an EMBL/GenBank/DDBJ whole genome shotgun (WGS) entry which is preliminary data.</text>
</comment>
<gene>
    <name evidence="3" type="ORF">CDL12_27724</name>
</gene>
<evidence type="ECO:0000313" key="3">
    <source>
        <dbReference type="EMBL" id="PIM99774.1"/>
    </source>
</evidence>
<accession>A0A2G9G3Q7</accession>
<feature type="domain" description="B box-type" evidence="2">
    <location>
        <begin position="65"/>
        <end position="109"/>
    </location>
</feature>
<dbReference type="PANTHER" id="PTHR31065">
    <property type="entry name" value="PLATZ TRANSCRIPTION FACTOR FAMILY PROTEIN"/>
    <property type="match status" value="1"/>
</dbReference>
<dbReference type="InterPro" id="IPR000315">
    <property type="entry name" value="Znf_B-box"/>
</dbReference>
<evidence type="ECO:0000259" key="2">
    <source>
        <dbReference type="PROSITE" id="PS50119"/>
    </source>
</evidence>
<dbReference type="AlphaFoldDB" id="A0A2G9G3Q7"/>
<evidence type="ECO:0000313" key="4">
    <source>
        <dbReference type="Proteomes" id="UP000231279"/>
    </source>
</evidence>
<proteinExistence type="predicted"/>
<keyword evidence="4" id="KW-1185">Reference proteome</keyword>
<dbReference type="Gene3D" id="3.30.160.60">
    <property type="entry name" value="Classic Zinc Finger"/>
    <property type="match status" value="1"/>
</dbReference>
<sequence>MSWHTLGVPARHQMELRRKKDQKYKIETYLIDRWHCEKFREVQMVERVLKRGPYPTWLGYFLEKKFFQKCPIHDLQKNECNRYCITCDEPLCKYCIKDGHHNDHKILTIYRHVYQDVVRLDDMENHMNCDKIQPYKCNKKWVVSLNPLPHKGSWSRIEGDGACKFCKRNLTNPQTNRFCSIACKVKIGEEAAEYKGPKVNKNGVRYRALKFKEEMEQSQNAN</sequence>
<dbReference type="PROSITE" id="PS50119">
    <property type="entry name" value="ZF_BBOX"/>
    <property type="match status" value="1"/>
</dbReference>